<organism evidence="3 4">
    <name type="scientific">Sedimenticola thiotaurini</name>
    <dbReference type="NCBI Taxonomy" id="1543721"/>
    <lineage>
        <taxon>Bacteria</taxon>
        <taxon>Pseudomonadati</taxon>
        <taxon>Pseudomonadota</taxon>
        <taxon>Gammaproteobacteria</taxon>
        <taxon>Chromatiales</taxon>
        <taxon>Sedimenticolaceae</taxon>
        <taxon>Sedimenticola</taxon>
    </lineage>
</organism>
<protein>
    <submittedName>
        <fullName evidence="3">Flagellar hook-length control protein FliK</fullName>
    </submittedName>
</protein>
<comment type="caution">
    <text evidence="3">The sequence shown here is derived from an EMBL/GenBank/DDBJ whole genome shotgun (WGS) entry which is preliminary data.</text>
</comment>
<dbReference type="InterPro" id="IPR038610">
    <property type="entry name" value="FliK-like_C_sf"/>
</dbReference>
<dbReference type="Gene3D" id="3.30.750.140">
    <property type="match status" value="1"/>
</dbReference>
<evidence type="ECO:0000313" key="4">
    <source>
        <dbReference type="Proteomes" id="UP000317355"/>
    </source>
</evidence>
<dbReference type="Pfam" id="PF02120">
    <property type="entry name" value="Flg_hook"/>
    <property type="match status" value="1"/>
</dbReference>
<keyword evidence="3" id="KW-0969">Cilium</keyword>
<dbReference type="AlphaFoldDB" id="A0A558D289"/>
<reference evidence="3 4" key="1">
    <citation type="submission" date="2019-07" db="EMBL/GenBank/DDBJ databases">
        <title>The pathways for chlorine oxyanion respiration interact through the shared metabolite chlorate.</title>
        <authorList>
            <person name="Barnum T.P."/>
            <person name="Cheng Y."/>
            <person name="Hill K.A."/>
            <person name="Lucas L.N."/>
            <person name="Carlson H.K."/>
            <person name="Coates J.D."/>
        </authorList>
    </citation>
    <scope>NUCLEOTIDE SEQUENCE [LARGE SCALE GENOMIC DNA]</scope>
    <source>
        <strain evidence="3">BK-3</strain>
    </source>
</reference>
<dbReference type="Proteomes" id="UP000317355">
    <property type="component" value="Unassembled WGS sequence"/>
</dbReference>
<dbReference type="InterPro" id="IPR021136">
    <property type="entry name" value="Flagellar_hook_control-like_C"/>
</dbReference>
<keyword evidence="3" id="KW-0282">Flagellum</keyword>
<sequence>MQITDPFNNPRLFIEQTRTETLSQLRPGQVVTAQVIKPATNGMAQIDIGGIKLPVQTGVKLDIGEQLAINVVKGGKTPELQIIRNLAPDAIQALALKRILPQQLPIQQLLDGLKALSTANLATSPGGAAVGKNSTIELLLSQLMQSASAATQQPATQHRPASPLEQNLQNLTALLQNAAKSSTPLIDNKGVSQLAQQITQLVSQGISGKQPITAEVIRQAFEHSGLFLESRLAGQLPISNDFKASLLKLITELQPLTVSYLTPTDPGGLKTQDTATTLQLLASRIFAELRHLSEGSLARVQLHQLASLPQDENNLRQIWQFELPIPHPEGRDDFLLRFEKETSQSDPSEERWSVKLNFDIPPVGPICAKLNLQGDVISSHFTAEETEAIRRIEASLPKLSEAFIKAGLTVGRLSARQGEAKKQPDLPPSPFPLLDEKA</sequence>
<evidence type="ECO:0000313" key="3">
    <source>
        <dbReference type="EMBL" id="TVT55116.1"/>
    </source>
</evidence>
<dbReference type="EMBL" id="VMRY01000037">
    <property type="protein sequence ID" value="TVT55116.1"/>
    <property type="molecule type" value="Genomic_DNA"/>
</dbReference>
<accession>A0A558D289</accession>
<evidence type="ECO:0000256" key="1">
    <source>
        <dbReference type="SAM" id="MobiDB-lite"/>
    </source>
</evidence>
<feature type="domain" description="Flagellar hook-length control protein-like C-terminal" evidence="2">
    <location>
        <begin position="343"/>
        <end position="423"/>
    </location>
</feature>
<proteinExistence type="predicted"/>
<gene>
    <name evidence="3" type="ORF">FHK82_09035</name>
</gene>
<evidence type="ECO:0000259" key="2">
    <source>
        <dbReference type="Pfam" id="PF02120"/>
    </source>
</evidence>
<keyword evidence="3" id="KW-0966">Cell projection</keyword>
<feature type="region of interest" description="Disordered" evidence="1">
    <location>
        <begin position="415"/>
        <end position="438"/>
    </location>
</feature>
<name>A0A558D289_9GAMM</name>